<dbReference type="OrthoDB" id="7625707at2"/>
<sequence length="333" mass="36485">MRKTLALIAFAVIAAALYGGYWFVGRAQVETHLTEALDQANEGPYDVSYTSLNTRGFPSRFDTTVVDFKFADPATGTTWSAPVFQLLALAYRPNEVIAVFPPEQTIGFAGQDYQVMTNDMRASGRVRPSTALEFQNATVTLDNPRIRSEDGAELAMAQAIAAMRLSPDTTQTYDVFAEMRSIVLPENTRRFLDPQGTLPQLIQNLRIDSDVTLSQPLQLNANEDTPPQIDAITLTELSLNWGDIALTAIGEAAPNQNGALDGSVTVTTRNWETVITLGVANGMIDADRRFLVTEIVRNLDETPHIDDTLTLTLRVTDGQMSIGNFPIGPMISR</sequence>
<dbReference type="Pfam" id="PF09898">
    <property type="entry name" value="DUF2125"/>
    <property type="match status" value="1"/>
</dbReference>
<reference evidence="1 2" key="1">
    <citation type="submission" date="2017-03" db="EMBL/GenBank/DDBJ databases">
        <authorList>
            <person name="Afonso C.L."/>
            <person name="Miller P.J."/>
            <person name="Scott M.A."/>
            <person name="Spackman E."/>
            <person name="Goraichik I."/>
            <person name="Dimitrov K.M."/>
            <person name="Suarez D.L."/>
            <person name="Swayne D.E."/>
        </authorList>
    </citation>
    <scope>NUCLEOTIDE SEQUENCE [LARGE SCALE GENOMIC DNA]</scope>
    <source>
        <strain evidence="1 2">CECT 8397</strain>
    </source>
</reference>
<evidence type="ECO:0008006" key="3">
    <source>
        <dbReference type="Google" id="ProtNLM"/>
    </source>
</evidence>
<organism evidence="1 2">
    <name type="scientific">Pseudooctadecabacter jejudonensis</name>
    <dbReference type="NCBI Taxonomy" id="1391910"/>
    <lineage>
        <taxon>Bacteria</taxon>
        <taxon>Pseudomonadati</taxon>
        <taxon>Pseudomonadota</taxon>
        <taxon>Alphaproteobacteria</taxon>
        <taxon>Rhodobacterales</taxon>
        <taxon>Paracoccaceae</taxon>
        <taxon>Pseudooctadecabacter</taxon>
    </lineage>
</organism>
<name>A0A1Y5SXB8_9RHOB</name>
<proteinExistence type="predicted"/>
<dbReference type="RefSeq" id="WP_085865056.1">
    <property type="nucleotide sequence ID" value="NZ_FWFT01000004.1"/>
</dbReference>
<gene>
    <name evidence="1" type="ORF">PSJ8397_02668</name>
</gene>
<protein>
    <recommendedName>
        <fullName evidence="3">DUF2125 domain-containing protein</fullName>
    </recommendedName>
</protein>
<dbReference type="InterPro" id="IPR018666">
    <property type="entry name" value="DUF2125"/>
</dbReference>
<dbReference type="Proteomes" id="UP000193623">
    <property type="component" value="Unassembled WGS sequence"/>
</dbReference>
<dbReference type="AlphaFoldDB" id="A0A1Y5SXB8"/>
<evidence type="ECO:0000313" key="1">
    <source>
        <dbReference type="EMBL" id="SLN51010.1"/>
    </source>
</evidence>
<dbReference type="EMBL" id="FWFT01000004">
    <property type="protein sequence ID" value="SLN51010.1"/>
    <property type="molecule type" value="Genomic_DNA"/>
</dbReference>
<accession>A0A1Y5SXB8</accession>
<keyword evidence="2" id="KW-1185">Reference proteome</keyword>
<evidence type="ECO:0000313" key="2">
    <source>
        <dbReference type="Proteomes" id="UP000193623"/>
    </source>
</evidence>